<organism evidence="1">
    <name type="scientific">marine metagenome</name>
    <dbReference type="NCBI Taxonomy" id="408172"/>
    <lineage>
        <taxon>unclassified sequences</taxon>
        <taxon>metagenomes</taxon>
        <taxon>ecological metagenomes</taxon>
    </lineage>
</organism>
<sequence>METVNKDAKSLLAKMLATENIHVVHKKMPT</sequence>
<evidence type="ECO:0000313" key="1">
    <source>
        <dbReference type="EMBL" id="SVC09602.1"/>
    </source>
</evidence>
<feature type="non-terminal residue" evidence="1">
    <location>
        <position position="30"/>
    </location>
</feature>
<protein>
    <submittedName>
        <fullName evidence="1">Uncharacterized protein</fullName>
    </submittedName>
</protein>
<gene>
    <name evidence="1" type="ORF">METZ01_LOCUS262456</name>
</gene>
<reference evidence="1" key="1">
    <citation type="submission" date="2018-05" db="EMBL/GenBank/DDBJ databases">
        <authorList>
            <person name="Lanie J.A."/>
            <person name="Ng W.-L."/>
            <person name="Kazmierczak K.M."/>
            <person name="Andrzejewski T.M."/>
            <person name="Davidsen T.M."/>
            <person name="Wayne K.J."/>
            <person name="Tettelin H."/>
            <person name="Glass J.I."/>
            <person name="Rusch D."/>
            <person name="Podicherti R."/>
            <person name="Tsui H.-C.T."/>
            <person name="Winkler M.E."/>
        </authorList>
    </citation>
    <scope>NUCLEOTIDE SEQUENCE</scope>
</reference>
<dbReference type="EMBL" id="UINC01073313">
    <property type="protein sequence ID" value="SVC09602.1"/>
    <property type="molecule type" value="Genomic_DNA"/>
</dbReference>
<name>A0A382JE16_9ZZZZ</name>
<proteinExistence type="predicted"/>
<dbReference type="AlphaFoldDB" id="A0A382JE16"/>
<accession>A0A382JE16</accession>